<reference evidence="10" key="1">
    <citation type="submission" date="2020-08" db="EMBL/GenBank/DDBJ databases">
        <title>Plant Genome Project.</title>
        <authorList>
            <person name="Zhang R.-G."/>
        </authorList>
    </citation>
    <scope>NUCLEOTIDE SEQUENCE</scope>
    <source>
        <strain evidence="10">WSP0</strain>
        <tissue evidence="10">Leaf</tissue>
    </source>
</reference>
<comment type="caution">
    <text evidence="10">The sequence shown here is derived from an EMBL/GenBank/DDBJ whole genome shotgun (WGS) entry which is preliminary data.</text>
</comment>
<evidence type="ECO:0000256" key="4">
    <source>
        <dbReference type="ARBA" id="ARBA00022777"/>
    </source>
</evidence>
<evidence type="ECO:0000256" key="1">
    <source>
        <dbReference type="ARBA" id="ARBA00004479"/>
    </source>
</evidence>
<name>A0AAV6II05_9ERIC</name>
<dbReference type="Pfam" id="PF00069">
    <property type="entry name" value="Pkinase"/>
    <property type="match status" value="1"/>
</dbReference>
<dbReference type="AlphaFoldDB" id="A0AAV6II05"/>
<organism evidence="10 11">
    <name type="scientific">Rhododendron griersonianum</name>
    <dbReference type="NCBI Taxonomy" id="479676"/>
    <lineage>
        <taxon>Eukaryota</taxon>
        <taxon>Viridiplantae</taxon>
        <taxon>Streptophyta</taxon>
        <taxon>Embryophyta</taxon>
        <taxon>Tracheophyta</taxon>
        <taxon>Spermatophyta</taxon>
        <taxon>Magnoliopsida</taxon>
        <taxon>eudicotyledons</taxon>
        <taxon>Gunneridae</taxon>
        <taxon>Pentapetalae</taxon>
        <taxon>asterids</taxon>
        <taxon>Ericales</taxon>
        <taxon>Ericaceae</taxon>
        <taxon>Ericoideae</taxon>
        <taxon>Rhodoreae</taxon>
        <taxon>Rhododendron</taxon>
    </lineage>
</organism>
<keyword evidence="11" id="KW-1185">Reference proteome</keyword>
<dbReference type="InterPro" id="IPR011009">
    <property type="entry name" value="Kinase-like_dom_sf"/>
</dbReference>
<keyword evidence="3 6" id="KW-0547">Nucleotide-binding</keyword>
<evidence type="ECO:0000259" key="9">
    <source>
        <dbReference type="PROSITE" id="PS50011"/>
    </source>
</evidence>
<evidence type="ECO:0000313" key="11">
    <source>
        <dbReference type="Proteomes" id="UP000823749"/>
    </source>
</evidence>
<dbReference type="PROSITE" id="PS00107">
    <property type="entry name" value="PROTEIN_KINASE_ATP"/>
    <property type="match status" value="1"/>
</dbReference>
<dbReference type="SMART" id="SM00220">
    <property type="entry name" value="S_TKc"/>
    <property type="match status" value="1"/>
</dbReference>
<dbReference type="Gene3D" id="1.10.510.10">
    <property type="entry name" value="Transferase(Phosphotransferase) domain 1"/>
    <property type="match status" value="1"/>
</dbReference>
<dbReference type="InterPro" id="IPR017441">
    <property type="entry name" value="Protein_kinase_ATP_BS"/>
</dbReference>
<dbReference type="GO" id="GO:0005524">
    <property type="term" value="F:ATP binding"/>
    <property type="evidence" value="ECO:0007669"/>
    <property type="project" value="UniProtKB-UniRule"/>
</dbReference>
<keyword evidence="4" id="KW-0418">Kinase</keyword>
<feature type="binding site" evidence="6">
    <location>
        <position position="181"/>
    </location>
    <ligand>
        <name>ATP</name>
        <dbReference type="ChEBI" id="CHEBI:30616"/>
    </ligand>
</feature>
<dbReference type="Gene3D" id="3.30.200.20">
    <property type="entry name" value="Phosphorylase Kinase, domain 1"/>
    <property type="match status" value="1"/>
</dbReference>
<keyword evidence="2" id="KW-0808">Transferase</keyword>
<evidence type="ECO:0000256" key="3">
    <source>
        <dbReference type="ARBA" id="ARBA00022741"/>
    </source>
</evidence>
<dbReference type="EMBL" id="JACTNZ010000010">
    <property type="protein sequence ID" value="KAG5528142.1"/>
    <property type="molecule type" value="Genomic_DNA"/>
</dbReference>
<evidence type="ECO:0000256" key="6">
    <source>
        <dbReference type="PROSITE-ProRule" id="PRU10141"/>
    </source>
</evidence>
<dbReference type="PROSITE" id="PS50011">
    <property type="entry name" value="PROTEIN_KINASE_DOM"/>
    <property type="match status" value="1"/>
</dbReference>
<dbReference type="GO" id="GO:0016020">
    <property type="term" value="C:membrane"/>
    <property type="evidence" value="ECO:0007669"/>
    <property type="project" value="UniProtKB-SubCell"/>
</dbReference>
<evidence type="ECO:0000256" key="2">
    <source>
        <dbReference type="ARBA" id="ARBA00022679"/>
    </source>
</evidence>
<dbReference type="Proteomes" id="UP000823749">
    <property type="component" value="Chromosome 10"/>
</dbReference>
<evidence type="ECO:0000256" key="8">
    <source>
        <dbReference type="SAM" id="MobiDB-lite"/>
    </source>
</evidence>
<evidence type="ECO:0000256" key="7">
    <source>
        <dbReference type="RuleBase" id="RU000304"/>
    </source>
</evidence>
<dbReference type="InterPro" id="IPR000719">
    <property type="entry name" value="Prot_kinase_dom"/>
</dbReference>
<gene>
    <name evidence="10" type="ORF">RHGRI_028921</name>
</gene>
<keyword evidence="5 6" id="KW-0067">ATP-binding</keyword>
<dbReference type="FunFam" id="3.30.200.20:FF:000495">
    <property type="entry name" value="Nodulation receptor kinase"/>
    <property type="match status" value="1"/>
</dbReference>
<keyword evidence="7" id="KW-0723">Serine/threonine-protein kinase</keyword>
<proteinExistence type="inferred from homology"/>
<dbReference type="PANTHER" id="PTHR48006:SF96">
    <property type="entry name" value="PROTEIN KINASE DOMAIN-CONTAINING PROTEIN"/>
    <property type="match status" value="1"/>
</dbReference>
<comment type="subcellular location">
    <subcellularLocation>
        <location evidence="1">Membrane</location>
        <topology evidence="1">Single-pass type I membrane protein</topology>
    </subcellularLocation>
</comment>
<comment type="similarity">
    <text evidence="7">Belongs to the protein kinase superfamily.</text>
</comment>
<evidence type="ECO:0000313" key="10">
    <source>
        <dbReference type="EMBL" id="KAG5528142.1"/>
    </source>
</evidence>
<dbReference type="SUPFAM" id="SSF56112">
    <property type="entry name" value="Protein kinase-like (PK-like)"/>
    <property type="match status" value="1"/>
</dbReference>
<dbReference type="InterPro" id="IPR051824">
    <property type="entry name" value="LRR_Rcpt-Like_S/T_Kinase"/>
</dbReference>
<dbReference type="PROSITE" id="PS00108">
    <property type="entry name" value="PROTEIN_KINASE_ST"/>
    <property type="match status" value="1"/>
</dbReference>
<dbReference type="InterPro" id="IPR008271">
    <property type="entry name" value="Ser/Thr_kinase_AS"/>
</dbReference>
<feature type="region of interest" description="Disordered" evidence="8">
    <location>
        <begin position="433"/>
        <end position="457"/>
    </location>
</feature>
<dbReference type="PANTHER" id="PTHR48006">
    <property type="entry name" value="LEUCINE-RICH REPEAT-CONTAINING PROTEIN DDB_G0281931-RELATED"/>
    <property type="match status" value="1"/>
</dbReference>
<dbReference type="GO" id="GO:0004674">
    <property type="term" value="F:protein serine/threonine kinase activity"/>
    <property type="evidence" value="ECO:0007669"/>
    <property type="project" value="UniProtKB-KW"/>
</dbReference>
<accession>A0AAV6II05</accession>
<sequence>MGYLRYFGCNPHFSQQLPASLNSSTLTTEYFKLLFVSVMGYVAVKDPHMQFIKESLAQLQVDVHYLPLQLQFSLFAFTEKRENSTAKVIQCQRVSALVSPSLQNFLNMSMVTSIETLIYLIDLIFSLPSIDDLFVKSISIENFTLESIEAATQNYKTLIGEGGFGAVYRGTLPDGQEVAVKVRSATSTQGTREFDNELNLLSAIRHGNLVPLLGYCCENDQQILVYPFMSNGSLQDCLYGLTYLHTFAGRCVIHRDVKSSNILLDQSMCAKVADFGFSKYAPQEGDSGVSLEVRGTAGYLDPEYYSTHHLSAKSDVFSFGIVLLEMITGREPLNIHRPRNEFSLVEWAKPFIRNSRIDEIVDPSIKGGYHAEAMWRVVEVALACIENFSANRPCMVDIVRELEDALIIENNSSEYMNSISFGVSNRFSIERTIIHPPPTTPAEESHIPSQPAPPQPR</sequence>
<evidence type="ECO:0000256" key="5">
    <source>
        <dbReference type="ARBA" id="ARBA00022840"/>
    </source>
</evidence>
<protein>
    <recommendedName>
        <fullName evidence="9">Protein kinase domain-containing protein</fullName>
    </recommendedName>
</protein>
<feature type="domain" description="Protein kinase" evidence="9">
    <location>
        <begin position="153"/>
        <end position="407"/>
    </location>
</feature>